<sequence>MFGLFLCGLRPLAMMVSVDLDLPDLRAKPVDRSGEEDTNLWRHRRERPIALV</sequence>
<name>A0ABV1Z6M6_9HYPH</name>
<organism evidence="1 2">
    <name type="scientific">Mesorhizobium caraganae</name>
    <dbReference type="NCBI Taxonomy" id="483206"/>
    <lineage>
        <taxon>Bacteria</taxon>
        <taxon>Pseudomonadati</taxon>
        <taxon>Pseudomonadota</taxon>
        <taxon>Alphaproteobacteria</taxon>
        <taxon>Hyphomicrobiales</taxon>
        <taxon>Phyllobacteriaceae</taxon>
        <taxon>Mesorhizobium</taxon>
    </lineage>
</organism>
<reference evidence="1 2" key="1">
    <citation type="journal article" date="2024" name="Proc. Natl. Acad. Sci. U.S.A.">
        <title>The evolutionary genomics of adaptation to stress in wild rhizobium bacteria.</title>
        <authorList>
            <person name="Kehlet-Delgado H."/>
            <person name="Montoya A.P."/>
            <person name="Jensen K.T."/>
            <person name="Wendlandt C.E."/>
            <person name="Dexheimer C."/>
            <person name="Roberts M."/>
            <person name="Torres Martinez L."/>
            <person name="Friesen M.L."/>
            <person name="Griffitts J.S."/>
            <person name="Porter S.S."/>
        </authorList>
    </citation>
    <scope>NUCLEOTIDE SEQUENCE [LARGE SCALE GENOMIC DNA]</scope>
    <source>
        <strain evidence="1 2">M0641</strain>
    </source>
</reference>
<keyword evidence="2" id="KW-1185">Reference proteome</keyword>
<evidence type="ECO:0000313" key="1">
    <source>
        <dbReference type="EMBL" id="MER9407648.1"/>
    </source>
</evidence>
<protein>
    <recommendedName>
        <fullName evidence="3">Integrase</fullName>
    </recommendedName>
</protein>
<gene>
    <name evidence="1" type="ORF">NKI36_26850</name>
</gene>
<dbReference type="Proteomes" id="UP001433071">
    <property type="component" value="Unassembled WGS sequence"/>
</dbReference>
<dbReference type="RefSeq" id="WP_352561663.1">
    <property type="nucleotide sequence ID" value="NZ_JAMYQB010000028.1"/>
</dbReference>
<dbReference type="EMBL" id="JAMYQB010000028">
    <property type="protein sequence ID" value="MER9407648.1"/>
    <property type="molecule type" value="Genomic_DNA"/>
</dbReference>
<accession>A0ABV1Z6M6</accession>
<comment type="caution">
    <text evidence="1">The sequence shown here is derived from an EMBL/GenBank/DDBJ whole genome shotgun (WGS) entry which is preliminary data.</text>
</comment>
<proteinExistence type="predicted"/>
<evidence type="ECO:0000313" key="2">
    <source>
        <dbReference type="Proteomes" id="UP001433071"/>
    </source>
</evidence>
<evidence type="ECO:0008006" key="3">
    <source>
        <dbReference type="Google" id="ProtNLM"/>
    </source>
</evidence>